<protein>
    <submittedName>
        <fullName evidence="1">Uncharacterized protein</fullName>
    </submittedName>
</protein>
<reference evidence="1 2" key="1">
    <citation type="journal article" date="2024" name="J Genomics">
        <title>Draft genome sequencing and assembly of Favolaschia claudopus CIRM-BRFM 2984 isolated from oak limbs.</title>
        <authorList>
            <person name="Navarro D."/>
            <person name="Drula E."/>
            <person name="Chaduli D."/>
            <person name="Cazenave R."/>
            <person name="Ahrendt S."/>
            <person name="Wang J."/>
            <person name="Lipzen A."/>
            <person name="Daum C."/>
            <person name="Barry K."/>
            <person name="Grigoriev I.V."/>
            <person name="Favel A."/>
            <person name="Rosso M.N."/>
            <person name="Martin F."/>
        </authorList>
    </citation>
    <scope>NUCLEOTIDE SEQUENCE [LARGE SCALE GENOMIC DNA]</scope>
    <source>
        <strain evidence="1 2">CIRM-BRFM 2984</strain>
    </source>
</reference>
<name>A0AAV9Z8X0_9AGAR</name>
<comment type="caution">
    <text evidence="1">The sequence shown here is derived from an EMBL/GenBank/DDBJ whole genome shotgun (WGS) entry which is preliminary data.</text>
</comment>
<sequence>MEAVSLVRAWKTCAGARRVWEDVTSANGRMGSGKPSPASTAVQDWMYRRKGGACASEVEIRVVSYSLWLGVALALIRDSGGRRVGQEVLNQTSDRARGFGRGATSMRTFHLSSRSAVVASIPRAEMMLRLRSRSSQSCGSMSAHREIRWCGFEVEARERASERAWSCSGGIEGDGGPGRSRRDKVTLGKQTRFSAVLLQL</sequence>
<dbReference type="EMBL" id="JAWWNJ010000178">
    <property type="protein sequence ID" value="KAK6974809.1"/>
    <property type="molecule type" value="Genomic_DNA"/>
</dbReference>
<proteinExistence type="predicted"/>
<accession>A0AAV9Z8X0</accession>
<gene>
    <name evidence="1" type="ORF">R3P38DRAFT_576407</name>
</gene>
<evidence type="ECO:0000313" key="2">
    <source>
        <dbReference type="Proteomes" id="UP001362999"/>
    </source>
</evidence>
<keyword evidence="2" id="KW-1185">Reference proteome</keyword>
<evidence type="ECO:0000313" key="1">
    <source>
        <dbReference type="EMBL" id="KAK6974809.1"/>
    </source>
</evidence>
<dbReference type="AlphaFoldDB" id="A0AAV9Z8X0"/>
<organism evidence="1 2">
    <name type="scientific">Favolaschia claudopus</name>
    <dbReference type="NCBI Taxonomy" id="2862362"/>
    <lineage>
        <taxon>Eukaryota</taxon>
        <taxon>Fungi</taxon>
        <taxon>Dikarya</taxon>
        <taxon>Basidiomycota</taxon>
        <taxon>Agaricomycotina</taxon>
        <taxon>Agaricomycetes</taxon>
        <taxon>Agaricomycetidae</taxon>
        <taxon>Agaricales</taxon>
        <taxon>Marasmiineae</taxon>
        <taxon>Mycenaceae</taxon>
        <taxon>Favolaschia</taxon>
    </lineage>
</organism>
<dbReference type="Proteomes" id="UP001362999">
    <property type="component" value="Unassembled WGS sequence"/>
</dbReference>